<dbReference type="Proteomes" id="UP000005212">
    <property type="component" value="Plasmid unnamed23"/>
</dbReference>
<dbReference type="HOGENOM" id="CLU_3372415_0_0_12"/>
<dbReference type="KEGG" id="bcw:Q7M_1213"/>
<evidence type="ECO:0000313" key="2">
    <source>
        <dbReference type="Proteomes" id="UP000005212"/>
    </source>
</evidence>
<sequence>MRIKGIILMMIVMGCNSGVKDPEKVFLSEMGEFR</sequence>
<accession>I0FER4</accession>
<dbReference type="PROSITE" id="PS51257">
    <property type="entry name" value="PROKAR_LIPOPROTEIN"/>
    <property type="match status" value="1"/>
</dbReference>
<keyword evidence="1" id="KW-0614">Plasmid</keyword>
<protein>
    <recommendedName>
        <fullName evidence="3">Variable outer membrane protein</fullName>
    </recommendedName>
</protein>
<reference evidence="1 2" key="1">
    <citation type="journal article" date="2012" name="J. Bacteriol.">
        <title>Complete Genome Sequence of Borrelia crocidurae.</title>
        <authorList>
            <person name="Elbir H."/>
            <person name="Gimenez G."/>
            <person name="Robert C."/>
            <person name="Bergstrom S."/>
            <person name="Cutler S."/>
            <person name="Raoult D."/>
            <person name="Drancourt M."/>
        </authorList>
    </citation>
    <scope>NUCLEOTIDE SEQUENCE [LARGE SCALE GENOMIC DNA]</scope>
    <source>
        <strain evidence="1 2">Achema</strain>
        <plasmid evidence="2">unnamed23</plasmid>
    </source>
</reference>
<reference evidence="2" key="2">
    <citation type="submission" date="2012-03" db="EMBL/GenBank/DDBJ databases">
        <title>Complete genome sequence of Borrelia crocidurae.</title>
        <authorList>
            <person name="Elbir H."/>
            <person name="Gimenez G."/>
            <person name="Robert C."/>
            <person name="Raoult D."/>
            <person name="Drancourt M."/>
        </authorList>
    </citation>
    <scope>NUCLEOTIDE SEQUENCE [LARGE SCALE GENOMIC DNA]</scope>
    <source>
        <strain evidence="2">Achema</strain>
        <plasmid evidence="2">unnamed23</plasmid>
    </source>
</reference>
<dbReference type="AlphaFoldDB" id="I0FER4"/>
<organism evidence="1 2">
    <name type="scientific">Borrelia crocidurae (strain Achema)</name>
    <dbReference type="NCBI Taxonomy" id="1155096"/>
    <lineage>
        <taxon>Bacteria</taxon>
        <taxon>Pseudomonadati</taxon>
        <taxon>Spirochaetota</taxon>
        <taxon>Spirochaetia</taxon>
        <taxon>Spirochaetales</taxon>
        <taxon>Borreliaceae</taxon>
        <taxon>Borrelia</taxon>
    </lineage>
</organism>
<proteinExistence type="predicted"/>
<evidence type="ECO:0008006" key="3">
    <source>
        <dbReference type="Google" id="ProtNLM"/>
    </source>
</evidence>
<geneLocation type="plasmid" evidence="2">
    <name>unnamed23</name>
</geneLocation>
<gene>
    <name evidence="1" type="ordered locus">Q7M_1213</name>
</gene>
<name>I0FER4_BORCA</name>
<dbReference type="EMBL" id="CP003449">
    <property type="protein sequence ID" value="AFI31970.1"/>
    <property type="molecule type" value="Genomic_DNA"/>
</dbReference>
<evidence type="ECO:0000313" key="1">
    <source>
        <dbReference type="EMBL" id="AFI31970.1"/>
    </source>
</evidence>